<accession>A0A426X8E2</accession>
<sequence length="171" mass="18206">MLSAWVAALVVGVVVLGRHLMGGRHHLAGRCQLARRCPCWRLLLLAVALAGSRRASSWAVDLCCLTAGDRLLWALPTLVGAAPAGASYARWRSWLLPVALAAGGCPCKGLWPWLANPASGLVVAGHPYGGPGIRMERMKEVKCPPLQRYSHNGAKLLQSDLATLAQREGGE</sequence>
<reference evidence="1 2" key="1">
    <citation type="journal article" date="2014" name="Agronomy (Basel)">
        <title>A Draft Genome Sequence for Ensete ventricosum, the Drought-Tolerant Tree Against Hunger.</title>
        <authorList>
            <person name="Harrison J."/>
            <person name="Moore K.A."/>
            <person name="Paszkiewicz K."/>
            <person name="Jones T."/>
            <person name="Grant M."/>
            <person name="Ambacheew D."/>
            <person name="Muzemil S."/>
            <person name="Studholme D.J."/>
        </authorList>
    </citation>
    <scope>NUCLEOTIDE SEQUENCE [LARGE SCALE GENOMIC DNA]</scope>
</reference>
<dbReference type="AlphaFoldDB" id="A0A426X8E2"/>
<proteinExistence type="predicted"/>
<gene>
    <name evidence="1" type="ORF">B296_00025252</name>
</gene>
<dbReference type="Proteomes" id="UP000287651">
    <property type="component" value="Unassembled WGS sequence"/>
</dbReference>
<evidence type="ECO:0000313" key="1">
    <source>
        <dbReference type="EMBL" id="RRT35753.1"/>
    </source>
</evidence>
<evidence type="ECO:0000313" key="2">
    <source>
        <dbReference type="Proteomes" id="UP000287651"/>
    </source>
</evidence>
<organism evidence="1 2">
    <name type="scientific">Ensete ventricosum</name>
    <name type="common">Abyssinian banana</name>
    <name type="synonym">Musa ensete</name>
    <dbReference type="NCBI Taxonomy" id="4639"/>
    <lineage>
        <taxon>Eukaryota</taxon>
        <taxon>Viridiplantae</taxon>
        <taxon>Streptophyta</taxon>
        <taxon>Embryophyta</taxon>
        <taxon>Tracheophyta</taxon>
        <taxon>Spermatophyta</taxon>
        <taxon>Magnoliopsida</taxon>
        <taxon>Liliopsida</taxon>
        <taxon>Zingiberales</taxon>
        <taxon>Musaceae</taxon>
        <taxon>Ensete</taxon>
    </lineage>
</organism>
<protein>
    <submittedName>
        <fullName evidence="1">Uncharacterized protein</fullName>
    </submittedName>
</protein>
<dbReference type="EMBL" id="AMZH03024573">
    <property type="protein sequence ID" value="RRT35753.1"/>
    <property type="molecule type" value="Genomic_DNA"/>
</dbReference>
<comment type="caution">
    <text evidence="1">The sequence shown here is derived from an EMBL/GenBank/DDBJ whole genome shotgun (WGS) entry which is preliminary data.</text>
</comment>
<name>A0A426X8E2_ENSVE</name>